<reference evidence="1" key="2">
    <citation type="submission" date="2023-06" db="EMBL/GenBank/DDBJ databases">
        <authorList>
            <consortium name="Lawrence Berkeley National Laboratory"/>
            <person name="Haridas S."/>
            <person name="Hensen N."/>
            <person name="Bonometti L."/>
            <person name="Westerberg I."/>
            <person name="Brannstrom I.O."/>
            <person name="Guillou S."/>
            <person name="Cros-Aarteil S."/>
            <person name="Calhoun S."/>
            <person name="Kuo A."/>
            <person name="Mondo S."/>
            <person name="Pangilinan J."/>
            <person name="Riley R."/>
            <person name="Labutti K."/>
            <person name="Andreopoulos B."/>
            <person name="Lipzen A."/>
            <person name="Chen C."/>
            <person name="Yanf M."/>
            <person name="Daum C."/>
            <person name="Ng V."/>
            <person name="Clum A."/>
            <person name="Steindorff A."/>
            <person name="Ohm R."/>
            <person name="Martin F."/>
            <person name="Silar P."/>
            <person name="Natvig D."/>
            <person name="Lalanne C."/>
            <person name="Gautier V."/>
            <person name="Ament-Velasquez S.L."/>
            <person name="Kruys A."/>
            <person name="Hutchinson M.I."/>
            <person name="Powell A.J."/>
            <person name="Barry K."/>
            <person name="Miller A.N."/>
            <person name="Grigoriev I.V."/>
            <person name="Debuchy R."/>
            <person name="Gladieux P."/>
            <person name="Thoren M.H."/>
            <person name="Johannesson H."/>
        </authorList>
    </citation>
    <scope>NUCLEOTIDE SEQUENCE</scope>
    <source>
        <strain evidence="1">SMH4131-1</strain>
    </source>
</reference>
<accession>A0AAE0J1D8</accession>
<protein>
    <submittedName>
        <fullName evidence="1">Uncharacterized protein</fullName>
    </submittedName>
</protein>
<comment type="caution">
    <text evidence="1">The sequence shown here is derived from an EMBL/GenBank/DDBJ whole genome shotgun (WGS) entry which is preliminary data.</text>
</comment>
<reference evidence="1" key="1">
    <citation type="journal article" date="2023" name="Mol. Phylogenet. Evol.">
        <title>Genome-scale phylogeny and comparative genomics of the fungal order Sordariales.</title>
        <authorList>
            <person name="Hensen N."/>
            <person name="Bonometti L."/>
            <person name="Westerberg I."/>
            <person name="Brannstrom I.O."/>
            <person name="Guillou S."/>
            <person name="Cros-Aarteil S."/>
            <person name="Calhoun S."/>
            <person name="Haridas S."/>
            <person name="Kuo A."/>
            <person name="Mondo S."/>
            <person name="Pangilinan J."/>
            <person name="Riley R."/>
            <person name="LaButti K."/>
            <person name="Andreopoulos B."/>
            <person name="Lipzen A."/>
            <person name="Chen C."/>
            <person name="Yan M."/>
            <person name="Daum C."/>
            <person name="Ng V."/>
            <person name="Clum A."/>
            <person name="Steindorff A."/>
            <person name="Ohm R.A."/>
            <person name="Martin F."/>
            <person name="Silar P."/>
            <person name="Natvig D.O."/>
            <person name="Lalanne C."/>
            <person name="Gautier V."/>
            <person name="Ament-Velasquez S.L."/>
            <person name="Kruys A."/>
            <person name="Hutchinson M.I."/>
            <person name="Powell A.J."/>
            <person name="Barry K."/>
            <person name="Miller A.N."/>
            <person name="Grigoriev I.V."/>
            <person name="Debuchy R."/>
            <person name="Gladieux P."/>
            <person name="Hiltunen Thoren M."/>
            <person name="Johannesson H."/>
        </authorList>
    </citation>
    <scope>NUCLEOTIDE SEQUENCE</scope>
    <source>
        <strain evidence="1">SMH4131-1</strain>
    </source>
</reference>
<dbReference type="AlphaFoldDB" id="A0AAE0J1D8"/>
<gene>
    <name evidence="1" type="ORF">B0T19DRAFT_451958</name>
</gene>
<organism evidence="1 2">
    <name type="scientific">Cercophora scortea</name>
    <dbReference type="NCBI Taxonomy" id="314031"/>
    <lineage>
        <taxon>Eukaryota</taxon>
        <taxon>Fungi</taxon>
        <taxon>Dikarya</taxon>
        <taxon>Ascomycota</taxon>
        <taxon>Pezizomycotina</taxon>
        <taxon>Sordariomycetes</taxon>
        <taxon>Sordariomycetidae</taxon>
        <taxon>Sordariales</taxon>
        <taxon>Lasiosphaeriaceae</taxon>
        <taxon>Cercophora</taxon>
    </lineage>
</organism>
<name>A0AAE0J1D8_9PEZI</name>
<evidence type="ECO:0000313" key="1">
    <source>
        <dbReference type="EMBL" id="KAK3335139.1"/>
    </source>
</evidence>
<dbReference type="EMBL" id="JAUEPO010000001">
    <property type="protein sequence ID" value="KAK3335139.1"/>
    <property type="molecule type" value="Genomic_DNA"/>
</dbReference>
<proteinExistence type="predicted"/>
<sequence>MNRNTANKFQNTLTHHDNNKFMHIRKARWNNEMELVPVERESLHGIIVTIAISVNKDVDPPGAVAIWWGFDNTHNEGRIFPRTGIERRNGYMPTGIVRLLAGLEGMLAEGHIPGWKEWKDAGHSMRGGGEPDGSSGKGIKCDCYPCRVVIRLRERDRRFNEYINKLDDYTSSSPTGANLWWPSYRDKLIRRIADEIVQWGHKGVSIVFWTAKMEKDAVDSAAWLIGTSSGKTGQLETRIRTC</sequence>
<keyword evidence="2" id="KW-1185">Reference proteome</keyword>
<dbReference type="Proteomes" id="UP001286456">
    <property type="component" value="Unassembled WGS sequence"/>
</dbReference>
<evidence type="ECO:0000313" key="2">
    <source>
        <dbReference type="Proteomes" id="UP001286456"/>
    </source>
</evidence>